<name>A0A3E4SV41_PHOVU</name>
<evidence type="ECO:0000313" key="4">
    <source>
        <dbReference type="Proteomes" id="UP000261278"/>
    </source>
</evidence>
<dbReference type="EMBL" id="QSSN01000034">
    <property type="protein sequence ID" value="RGL81594.1"/>
    <property type="molecule type" value="Genomic_DNA"/>
</dbReference>
<sequence length="282" mass="33278">MINYIKKWMQKYRWTIIIVILVTSIPIAINFILLFPSFTSIVGDNTEWLSFWSGYISAAVAFVILHIQRMDSKKQIENNKKENKRENEENRKLQLNILKYQQEMQWLNMFRQASIEYVSAYTYNDLVHSINVMRENPKDAFKILGHLLERLAKCDTNLAYVGMRGKNMEKLYNTCASFFILYNDVIDDVQHIMVYIINSKNPTFEAFCIDSTDMQITEDMKHIISFVAAQKDLDMEQRFNDVAMSRIKCIEERAAEIRDVFATYIATEQKRIDEILTKNLKQ</sequence>
<accession>A0A3E4SV41</accession>
<dbReference type="AlphaFoldDB" id="A0A3E4SV41"/>
<dbReference type="RefSeq" id="WP_032947896.1">
    <property type="nucleotide sequence ID" value="NZ_QSSN01000034.1"/>
</dbReference>
<keyword evidence="2" id="KW-0812">Transmembrane</keyword>
<organism evidence="3 4">
    <name type="scientific">Phocaeicola vulgatus</name>
    <name type="common">Bacteroides vulgatus</name>
    <dbReference type="NCBI Taxonomy" id="821"/>
    <lineage>
        <taxon>Bacteria</taxon>
        <taxon>Pseudomonadati</taxon>
        <taxon>Bacteroidota</taxon>
        <taxon>Bacteroidia</taxon>
        <taxon>Bacteroidales</taxon>
        <taxon>Bacteroidaceae</taxon>
        <taxon>Phocaeicola</taxon>
    </lineage>
</organism>
<reference evidence="3 4" key="1">
    <citation type="submission" date="2018-08" db="EMBL/GenBank/DDBJ databases">
        <title>A genome reference for cultivated species of the human gut microbiota.</title>
        <authorList>
            <person name="Zou Y."/>
            <person name="Xue W."/>
            <person name="Luo G."/>
        </authorList>
    </citation>
    <scope>NUCLEOTIDE SEQUENCE [LARGE SCALE GENOMIC DNA]</scope>
    <source>
        <strain evidence="3 4">TF05-18</strain>
    </source>
</reference>
<feature type="coiled-coil region" evidence="1">
    <location>
        <begin position="67"/>
        <end position="103"/>
    </location>
</feature>
<gene>
    <name evidence="3" type="ORF">DXC44_19520</name>
</gene>
<dbReference type="GeneID" id="79859372"/>
<keyword evidence="2" id="KW-0472">Membrane</keyword>
<feature type="transmembrane region" description="Helical" evidence="2">
    <location>
        <begin position="48"/>
        <end position="67"/>
    </location>
</feature>
<keyword evidence="2" id="KW-1133">Transmembrane helix</keyword>
<feature type="transmembrane region" description="Helical" evidence="2">
    <location>
        <begin position="12"/>
        <end position="36"/>
    </location>
</feature>
<proteinExistence type="predicted"/>
<evidence type="ECO:0000256" key="1">
    <source>
        <dbReference type="SAM" id="Coils"/>
    </source>
</evidence>
<comment type="caution">
    <text evidence="3">The sequence shown here is derived from an EMBL/GenBank/DDBJ whole genome shotgun (WGS) entry which is preliminary data.</text>
</comment>
<evidence type="ECO:0008006" key="5">
    <source>
        <dbReference type="Google" id="ProtNLM"/>
    </source>
</evidence>
<evidence type="ECO:0000313" key="3">
    <source>
        <dbReference type="EMBL" id="RGL81594.1"/>
    </source>
</evidence>
<protein>
    <recommendedName>
        <fullName evidence="5">Transmembrane protein</fullName>
    </recommendedName>
</protein>
<keyword evidence="1" id="KW-0175">Coiled coil</keyword>
<evidence type="ECO:0000256" key="2">
    <source>
        <dbReference type="SAM" id="Phobius"/>
    </source>
</evidence>
<dbReference type="Proteomes" id="UP000261278">
    <property type="component" value="Unassembled WGS sequence"/>
</dbReference>